<dbReference type="GO" id="GO:0007165">
    <property type="term" value="P:signal transduction"/>
    <property type="evidence" value="ECO:0007669"/>
    <property type="project" value="InterPro"/>
</dbReference>
<dbReference type="InterPro" id="IPR029787">
    <property type="entry name" value="Nucleotide_cyclase"/>
</dbReference>
<dbReference type="OrthoDB" id="9812260at2"/>
<dbReference type="Gene3D" id="3.30.450.20">
    <property type="entry name" value="PAS domain"/>
    <property type="match status" value="1"/>
</dbReference>
<dbReference type="Gene3D" id="3.30.70.270">
    <property type="match status" value="1"/>
</dbReference>
<dbReference type="RefSeq" id="WP_089085257.1">
    <property type="nucleotide sequence ID" value="NZ_AP018823.1"/>
</dbReference>
<dbReference type="InterPro" id="IPR052163">
    <property type="entry name" value="DGC-Regulatory_Protein"/>
</dbReference>
<evidence type="ECO:0000259" key="8">
    <source>
        <dbReference type="PROSITE" id="PS50887"/>
    </source>
</evidence>
<dbReference type="InterPro" id="IPR043128">
    <property type="entry name" value="Rev_trsase/Diguanyl_cyclase"/>
</dbReference>
<dbReference type="SMART" id="SM00267">
    <property type="entry name" value="GGDEF"/>
    <property type="match status" value="1"/>
</dbReference>
<dbReference type="GO" id="GO:0003824">
    <property type="term" value="F:catalytic activity"/>
    <property type="evidence" value="ECO:0007669"/>
    <property type="project" value="UniProtKB-ARBA"/>
</dbReference>
<name>A0A3G9GB84_9NEIS</name>
<evidence type="ECO:0000313" key="9">
    <source>
        <dbReference type="EMBL" id="BBF84634.1"/>
    </source>
</evidence>
<gene>
    <name evidence="9" type="ORF">DLM_0994</name>
</gene>
<keyword evidence="5 6" id="KW-0472">Membrane</keyword>
<dbReference type="CDD" id="cd06225">
    <property type="entry name" value="HAMP"/>
    <property type="match status" value="1"/>
</dbReference>
<dbReference type="InterPro" id="IPR003660">
    <property type="entry name" value="HAMP_dom"/>
</dbReference>
<dbReference type="PANTHER" id="PTHR46663:SF2">
    <property type="entry name" value="GGDEF DOMAIN-CONTAINING PROTEIN"/>
    <property type="match status" value="1"/>
</dbReference>
<dbReference type="PROSITE" id="PS50887">
    <property type="entry name" value="GGDEF"/>
    <property type="match status" value="1"/>
</dbReference>
<evidence type="ECO:0000259" key="7">
    <source>
        <dbReference type="PROSITE" id="PS50885"/>
    </source>
</evidence>
<keyword evidence="4 6" id="KW-1133">Transmembrane helix</keyword>
<dbReference type="CDD" id="cd18774">
    <property type="entry name" value="PDC2_HK_sensor"/>
    <property type="match status" value="1"/>
</dbReference>
<evidence type="ECO:0000256" key="3">
    <source>
        <dbReference type="ARBA" id="ARBA00022692"/>
    </source>
</evidence>
<reference evidence="10" key="3">
    <citation type="journal article" date="2017" name="Plant Physiol. Biochem.">
        <title>Differential oxidative and antioxidative response of duckweed Lemna minor toward plant growth promoting/inhibiting bacteria.</title>
        <authorList>
            <person name="Ishizawa H."/>
            <person name="Kuroda M."/>
            <person name="Morikawa M."/>
            <person name="Ike M."/>
        </authorList>
    </citation>
    <scope>NUCLEOTIDE SEQUENCE [LARGE SCALE GENOMIC DNA]</scope>
    <source>
        <strain evidence="10">H3</strain>
    </source>
</reference>
<dbReference type="GO" id="GO:0005886">
    <property type="term" value="C:plasma membrane"/>
    <property type="evidence" value="ECO:0007669"/>
    <property type="project" value="UniProtKB-SubCell"/>
</dbReference>
<dbReference type="Pfam" id="PF02743">
    <property type="entry name" value="dCache_1"/>
    <property type="match status" value="1"/>
</dbReference>
<dbReference type="SUPFAM" id="SSF55073">
    <property type="entry name" value="Nucleotide cyclase"/>
    <property type="match status" value="1"/>
</dbReference>
<dbReference type="KEGG" id="amah:DLM_0994"/>
<dbReference type="CDD" id="cd12914">
    <property type="entry name" value="PDC1_DGC_like"/>
    <property type="match status" value="1"/>
</dbReference>
<dbReference type="AlphaFoldDB" id="A0A3G9GB84"/>
<evidence type="ECO:0000256" key="6">
    <source>
        <dbReference type="SAM" id="Phobius"/>
    </source>
</evidence>
<keyword evidence="10" id="KW-1185">Reference proteome</keyword>
<feature type="domain" description="GGDEF" evidence="8">
    <location>
        <begin position="401"/>
        <end position="533"/>
    </location>
</feature>
<dbReference type="Proteomes" id="UP000198290">
    <property type="component" value="Chromosome"/>
</dbReference>
<reference evidence="9 10" key="2">
    <citation type="journal article" date="2017" name="Genome Announc.">
        <title>Draft genome sequence of Aquitalea magnusonii strain H3, a plant growth-promoting bacterium of duckweed Lemna minor.</title>
        <authorList>
            <person name="Ishizawa H."/>
            <person name="Kuroda M."/>
            <person name="Ike M."/>
        </authorList>
    </citation>
    <scope>NUCLEOTIDE SEQUENCE [LARGE SCALE GENOMIC DNA]</scope>
    <source>
        <strain evidence="9 10">H3</strain>
    </source>
</reference>
<dbReference type="PROSITE" id="PS50885">
    <property type="entry name" value="HAMP"/>
    <property type="match status" value="1"/>
</dbReference>
<evidence type="ECO:0000256" key="4">
    <source>
        <dbReference type="ARBA" id="ARBA00022989"/>
    </source>
</evidence>
<dbReference type="SUPFAM" id="SSF158472">
    <property type="entry name" value="HAMP domain-like"/>
    <property type="match status" value="1"/>
</dbReference>
<feature type="transmembrane region" description="Helical" evidence="6">
    <location>
        <begin position="12"/>
        <end position="32"/>
    </location>
</feature>
<evidence type="ECO:0000256" key="5">
    <source>
        <dbReference type="ARBA" id="ARBA00023136"/>
    </source>
</evidence>
<dbReference type="FunFam" id="3.30.70.270:FF:000001">
    <property type="entry name" value="Diguanylate cyclase domain protein"/>
    <property type="match status" value="1"/>
</dbReference>
<dbReference type="Pfam" id="PF00990">
    <property type="entry name" value="GGDEF"/>
    <property type="match status" value="1"/>
</dbReference>
<dbReference type="STRING" id="332411.VI06_18605"/>
<evidence type="ECO:0000256" key="1">
    <source>
        <dbReference type="ARBA" id="ARBA00004651"/>
    </source>
</evidence>
<evidence type="ECO:0000313" key="10">
    <source>
        <dbReference type="Proteomes" id="UP000198290"/>
    </source>
</evidence>
<dbReference type="SUPFAM" id="SSF103190">
    <property type="entry name" value="Sensory domain-like"/>
    <property type="match status" value="1"/>
</dbReference>
<protein>
    <submittedName>
        <fullName evidence="9">Diguanylate cyclase</fullName>
    </submittedName>
</protein>
<dbReference type="Gene3D" id="6.10.340.10">
    <property type="match status" value="1"/>
</dbReference>
<accession>A0A3G9GB84</accession>
<dbReference type="PANTHER" id="PTHR46663">
    <property type="entry name" value="DIGUANYLATE CYCLASE DGCT-RELATED"/>
    <property type="match status" value="1"/>
</dbReference>
<evidence type="ECO:0000256" key="2">
    <source>
        <dbReference type="ARBA" id="ARBA00022475"/>
    </source>
</evidence>
<dbReference type="EMBL" id="AP018823">
    <property type="protein sequence ID" value="BBF84634.1"/>
    <property type="molecule type" value="Genomic_DNA"/>
</dbReference>
<dbReference type="InterPro" id="IPR029151">
    <property type="entry name" value="Sensor-like_sf"/>
</dbReference>
<dbReference type="CDD" id="cd01949">
    <property type="entry name" value="GGDEF"/>
    <property type="match status" value="1"/>
</dbReference>
<proteinExistence type="predicted"/>
<reference evidence="10" key="1">
    <citation type="journal article" date="2017" name="Biotechnol. Biofuels">
        <title>Evaluation of environmental bacterial communities as a factor affecting the growth of duckweed Lemna minor.</title>
        <authorList>
            <person name="Ishizawa H."/>
            <person name="Kuroda M."/>
            <person name="Morikawa M."/>
            <person name="Ike M."/>
        </authorList>
    </citation>
    <scope>NUCLEOTIDE SEQUENCE [LARGE SCALE GENOMIC DNA]</scope>
    <source>
        <strain evidence="10">H3</strain>
    </source>
</reference>
<feature type="transmembrane region" description="Helical" evidence="6">
    <location>
        <begin position="296"/>
        <end position="315"/>
    </location>
</feature>
<comment type="subcellular location">
    <subcellularLocation>
        <location evidence="1">Cell membrane</location>
        <topology evidence="1">Multi-pass membrane protein</topology>
    </subcellularLocation>
</comment>
<sequence>MTKRRIFDSIITRLVIMVVCLVTVGTVIRYFALGHFLRQDLTIVVQEQQQALAGYVARDIDDKITQRQTLLKQLAADLPQALLSRPAALQDWLRQHYRYQSLFPGGLFVTDRHGRVIADYPTAPGRQNHSYADRDYIQVAAKGSGYIGKPVIGYALRLPILPMATPLFDNNKQVSGILVGITPLSSPGFLDLLQKTQIGHGKGGFQLVSPRDNLYVASSQQALALAPLPVPGSNPLHDRAMAGYRGSGISSNAAGEEEVLAMATVPSTNWFVVAQVPASEAFATVGHAQIFAIKSAIVATILFGLLATGCMYFVLRPLFHAAEDAERMAHGDIPLVPLSIRRMDEVGHLIAAFNRLLGKLHEQQGQLERLAHHDTLTGLPNRRLLADRLKLALAQSRRHGTHLALLFMDLDGFKRINDSQGHDAGDEALRMVTERLQAIVRESDTLARIGGDEFVLLMSHLDTRAAETARIVADKCIAAMQQPLSINGASCKVGISIGIAMDTPASTADSLMQQADQAMYLAKHCGGDCLRQV</sequence>
<organism evidence="9 10">
    <name type="scientific">Aquitalea magnusonii</name>
    <dbReference type="NCBI Taxonomy" id="332411"/>
    <lineage>
        <taxon>Bacteria</taxon>
        <taxon>Pseudomonadati</taxon>
        <taxon>Pseudomonadota</taxon>
        <taxon>Betaproteobacteria</taxon>
        <taxon>Neisseriales</taxon>
        <taxon>Chromobacteriaceae</taxon>
        <taxon>Aquitalea</taxon>
    </lineage>
</organism>
<feature type="domain" description="HAMP" evidence="7">
    <location>
        <begin position="312"/>
        <end position="365"/>
    </location>
</feature>
<keyword evidence="3 6" id="KW-0812">Transmembrane</keyword>
<keyword evidence="2" id="KW-1003">Cell membrane</keyword>
<dbReference type="InterPro" id="IPR033479">
    <property type="entry name" value="dCache_1"/>
</dbReference>
<dbReference type="NCBIfam" id="TIGR00254">
    <property type="entry name" value="GGDEF"/>
    <property type="match status" value="1"/>
</dbReference>
<dbReference type="InterPro" id="IPR000160">
    <property type="entry name" value="GGDEF_dom"/>
</dbReference>